<sequence>MKPTRSLREPSTTYSLPSALPSALAEGRPSTAGASVEHYMHAASALERDHMVREGFETGSLDVFAQGFGRSGRSLANLLGVATATYDRRVREGKPLSHDDSDRVARLIEVERAATRVFGDEEAAREWLAAPVPVLGGAVPIELLATTPGYQAVTNALRRIMSGSVA</sequence>
<proteinExistence type="predicted"/>
<evidence type="ECO:0000259" key="3">
    <source>
        <dbReference type="Pfam" id="PF20432"/>
    </source>
</evidence>
<evidence type="ECO:0000313" key="5">
    <source>
        <dbReference type="Proteomes" id="UP000015455"/>
    </source>
</evidence>
<dbReference type="RefSeq" id="WP_021249774.1">
    <property type="nucleotide sequence ID" value="NZ_ATJV01000060.1"/>
</dbReference>
<dbReference type="STRING" id="1348657.M622_16375"/>
<dbReference type="OrthoDB" id="5918037at2"/>
<dbReference type="GO" id="GO:0003677">
    <property type="term" value="F:DNA binding"/>
    <property type="evidence" value="ECO:0007669"/>
    <property type="project" value="InterPro"/>
</dbReference>
<accession>S9ZD10</accession>
<feature type="domain" description="Antitoxin Xre/MbcA/ParS-like toxin-binding" evidence="2">
    <location>
        <begin position="113"/>
        <end position="163"/>
    </location>
</feature>
<evidence type="ECO:0000256" key="1">
    <source>
        <dbReference type="SAM" id="MobiDB-lite"/>
    </source>
</evidence>
<protein>
    <submittedName>
        <fullName evidence="4">Uncharacterized protein</fullName>
    </submittedName>
</protein>
<dbReference type="EMBL" id="ATJV01000060">
    <property type="protein sequence ID" value="EPZ15130.1"/>
    <property type="molecule type" value="Genomic_DNA"/>
</dbReference>
<dbReference type="Proteomes" id="UP000015455">
    <property type="component" value="Unassembled WGS sequence"/>
</dbReference>
<dbReference type="Pfam" id="PF20432">
    <property type="entry name" value="Xre-like-HTH"/>
    <property type="match status" value="1"/>
</dbReference>
<keyword evidence="5" id="KW-1185">Reference proteome</keyword>
<dbReference type="AlphaFoldDB" id="S9ZD10"/>
<organism evidence="4 5">
    <name type="scientific">Thauera terpenica 58Eu</name>
    <dbReference type="NCBI Taxonomy" id="1348657"/>
    <lineage>
        <taxon>Bacteria</taxon>
        <taxon>Pseudomonadati</taxon>
        <taxon>Pseudomonadota</taxon>
        <taxon>Betaproteobacteria</taxon>
        <taxon>Rhodocyclales</taxon>
        <taxon>Zoogloeaceae</taxon>
        <taxon>Thauera</taxon>
    </lineage>
</organism>
<dbReference type="InterPro" id="IPR011979">
    <property type="entry name" value="Antitox_Xre"/>
</dbReference>
<dbReference type="Pfam" id="PF09722">
    <property type="entry name" value="Xre_MbcA_ParS_C"/>
    <property type="match status" value="1"/>
</dbReference>
<dbReference type="InterPro" id="IPR046847">
    <property type="entry name" value="Xre-like_HTH"/>
</dbReference>
<dbReference type="PATRIC" id="fig|1348657.5.peg.2361"/>
<feature type="region of interest" description="Disordered" evidence="1">
    <location>
        <begin position="1"/>
        <end position="31"/>
    </location>
</feature>
<gene>
    <name evidence="4" type="ORF">M622_16375</name>
</gene>
<dbReference type="NCBIfam" id="TIGR02293">
    <property type="entry name" value="TAS_TIGR02293"/>
    <property type="match status" value="1"/>
</dbReference>
<feature type="domain" description="Antitoxin Xre-like helix-turn-helix" evidence="3">
    <location>
        <begin position="48"/>
        <end position="108"/>
    </location>
</feature>
<dbReference type="InterPro" id="IPR024467">
    <property type="entry name" value="Xre/MbcA/ParS-like_toxin-bd"/>
</dbReference>
<reference evidence="4 5" key="1">
    <citation type="submission" date="2013-06" db="EMBL/GenBank/DDBJ databases">
        <title>Draft genome sequence of Thauera terpenica.</title>
        <authorList>
            <person name="Liu B."/>
            <person name="Frostegard A.H."/>
            <person name="Shapleigh J.P."/>
        </authorList>
    </citation>
    <scope>NUCLEOTIDE SEQUENCE [LARGE SCALE GENOMIC DNA]</scope>
    <source>
        <strain evidence="4 5">58Eu</strain>
    </source>
</reference>
<evidence type="ECO:0000313" key="4">
    <source>
        <dbReference type="EMBL" id="EPZ15130.1"/>
    </source>
</evidence>
<name>S9ZD10_9RHOO</name>
<dbReference type="eggNOG" id="COG5642">
    <property type="taxonomic scope" value="Bacteria"/>
</dbReference>
<comment type="caution">
    <text evidence="4">The sequence shown here is derived from an EMBL/GenBank/DDBJ whole genome shotgun (WGS) entry which is preliminary data.</text>
</comment>
<evidence type="ECO:0000259" key="2">
    <source>
        <dbReference type="Pfam" id="PF09722"/>
    </source>
</evidence>